<evidence type="ECO:0000259" key="3">
    <source>
        <dbReference type="PROSITE" id="PS51294"/>
    </source>
</evidence>
<dbReference type="SUPFAM" id="SSF46689">
    <property type="entry name" value="Homeodomain-like"/>
    <property type="match status" value="1"/>
</dbReference>
<dbReference type="InterPro" id="IPR009057">
    <property type="entry name" value="Homeodomain-like_sf"/>
</dbReference>
<dbReference type="PANTHER" id="PTHR10641">
    <property type="entry name" value="MYB FAMILY TRANSCRIPTION FACTOR"/>
    <property type="match status" value="1"/>
</dbReference>
<evidence type="ECO:0000313" key="4">
    <source>
        <dbReference type="EMBL" id="KAH7534084.1"/>
    </source>
</evidence>
<comment type="caution">
    <text evidence="4">The sequence shown here is derived from an EMBL/GenBank/DDBJ whole genome shotgun (WGS) entry which is preliminary data.</text>
</comment>
<dbReference type="Proteomes" id="UP000813462">
    <property type="component" value="Unassembled WGS sequence"/>
</dbReference>
<protein>
    <recommendedName>
        <fullName evidence="3">HTH myb-type domain-containing protein</fullName>
    </recommendedName>
</protein>
<keyword evidence="2" id="KW-0539">Nucleus</keyword>
<evidence type="ECO:0000256" key="2">
    <source>
        <dbReference type="ARBA" id="ARBA00023242"/>
    </source>
</evidence>
<dbReference type="EMBL" id="JAEACU010000004">
    <property type="protein sequence ID" value="KAH7534084.1"/>
    <property type="molecule type" value="Genomic_DNA"/>
</dbReference>
<dbReference type="AlphaFoldDB" id="A0A978VLW5"/>
<name>A0A978VLW5_ZIZJJ</name>
<organism evidence="4 5">
    <name type="scientific">Ziziphus jujuba var. spinosa</name>
    <dbReference type="NCBI Taxonomy" id="714518"/>
    <lineage>
        <taxon>Eukaryota</taxon>
        <taxon>Viridiplantae</taxon>
        <taxon>Streptophyta</taxon>
        <taxon>Embryophyta</taxon>
        <taxon>Tracheophyta</taxon>
        <taxon>Spermatophyta</taxon>
        <taxon>Magnoliopsida</taxon>
        <taxon>eudicotyledons</taxon>
        <taxon>Gunneridae</taxon>
        <taxon>Pentapetalae</taxon>
        <taxon>rosids</taxon>
        <taxon>fabids</taxon>
        <taxon>Rosales</taxon>
        <taxon>Rhamnaceae</taxon>
        <taxon>Paliureae</taxon>
        <taxon>Ziziphus</taxon>
    </lineage>
</organism>
<sequence>MGFSHLGEDKDRLSVLELHGHKKCAILYGLKLSMNLSAHMYTLTTTLYSLQISQLATMLKVASLADHACRVLYPAILPSRQMDRQLSEAGDETLRFWNLFPHPKSQLVSNWKWEGHHVVRKNTQTKEHGPKKKMSVSSTTSNFMVKVAGDLSLKLLSCRLRWINYLRPDLKRGNFTEDEDELIINLHSLLGNNVTVTWKNRQRDKELLEHPHQAETP</sequence>
<dbReference type="InterPro" id="IPR015495">
    <property type="entry name" value="Myb_TF_plants"/>
</dbReference>
<gene>
    <name evidence="4" type="ORF">FEM48_Zijuj04G0199800</name>
</gene>
<proteinExistence type="predicted"/>
<comment type="subcellular location">
    <subcellularLocation>
        <location evidence="1">Nucleus</location>
    </subcellularLocation>
</comment>
<evidence type="ECO:0000313" key="5">
    <source>
        <dbReference type="Proteomes" id="UP000813462"/>
    </source>
</evidence>
<feature type="domain" description="HTH myb-type" evidence="3">
    <location>
        <begin position="167"/>
        <end position="200"/>
    </location>
</feature>
<evidence type="ECO:0000256" key="1">
    <source>
        <dbReference type="ARBA" id="ARBA00004123"/>
    </source>
</evidence>
<dbReference type="InterPro" id="IPR017930">
    <property type="entry name" value="Myb_dom"/>
</dbReference>
<dbReference type="PROSITE" id="PS51294">
    <property type="entry name" value="HTH_MYB"/>
    <property type="match status" value="1"/>
</dbReference>
<reference evidence="4" key="1">
    <citation type="journal article" date="2021" name="Front. Plant Sci.">
        <title>Chromosome-Scale Genome Assembly for Chinese Sour Jujube and Insights Into Its Genome Evolution and Domestication Signature.</title>
        <authorList>
            <person name="Shen L.-Y."/>
            <person name="Luo H."/>
            <person name="Wang X.-L."/>
            <person name="Wang X.-M."/>
            <person name="Qiu X.-J."/>
            <person name="Liu H."/>
            <person name="Zhou S.-S."/>
            <person name="Jia K.-H."/>
            <person name="Nie S."/>
            <person name="Bao Y.-T."/>
            <person name="Zhang R.-G."/>
            <person name="Yun Q.-Z."/>
            <person name="Chai Y.-H."/>
            <person name="Lu J.-Y."/>
            <person name="Li Y."/>
            <person name="Zhao S.-W."/>
            <person name="Mao J.-F."/>
            <person name="Jia S.-G."/>
            <person name="Mao Y.-M."/>
        </authorList>
    </citation>
    <scope>NUCLEOTIDE SEQUENCE</scope>
    <source>
        <strain evidence="4">AT0</strain>
        <tissue evidence="4">Leaf</tissue>
    </source>
</reference>
<accession>A0A978VLW5</accession>
<dbReference type="GO" id="GO:0005634">
    <property type="term" value="C:nucleus"/>
    <property type="evidence" value="ECO:0007669"/>
    <property type="project" value="UniProtKB-SubCell"/>
</dbReference>